<gene>
    <name evidence="3" type="ORF">PENTCL1PPCAC_26645</name>
</gene>
<feature type="compositionally biased region" description="Basic residues" evidence="1">
    <location>
        <begin position="142"/>
        <end position="152"/>
    </location>
</feature>
<evidence type="ECO:0000313" key="4">
    <source>
        <dbReference type="Proteomes" id="UP001432027"/>
    </source>
</evidence>
<evidence type="ECO:0000256" key="1">
    <source>
        <dbReference type="SAM" id="MobiDB-lite"/>
    </source>
</evidence>
<feature type="compositionally biased region" description="Basic residues" evidence="1">
    <location>
        <begin position="30"/>
        <end position="42"/>
    </location>
</feature>
<sequence length="296" mass="32669">CWVAMCPPLVLLAHIIPLILVLPLCMKARQPRPKTPSKKKKGQATPSNPPRPHQQPSSGNKSVTGRKSVQKKGDSSGLAGSDAKSTMTAPVVVSKYLPSPEDKGVKSKSSEEKAPFAKSTSFPEVKPAANVPGSSTALKNNRVARSRTSKDRKKQEKGGGIMADLVPRTCEDQTIEEMTCDAVMKTRCSGRSIRSRVERVEYQEFTAVTREDRSANTCRSEYDFSEKNNQIMGNVDEDMDTDWEEYVGDRLETNVEHSCLQPTDDQMSAVICGHFRIWLANKVGSQLEQAQDAQQQ</sequence>
<feature type="compositionally biased region" description="Polar residues" evidence="1">
    <location>
        <begin position="54"/>
        <end position="67"/>
    </location>
</feature>
<protein>
    <submittedName>
        <fullName evidence="3">Uncharacterized protein</fullName>
    </submittedName>
</protein>
<keyword evidence="2" id="KW-0732">Signal</keyword>
<keyword evidence="4" id="KW-1185">Reference proteome</keyword>
<feature type="region of interest" description="Disordered" evidence="1">
    <location>
        <begin position="30"/>
        <end position="160"/>
    </location>
</feature>
<feature type="non-terminal residue" evidence="3">
    <location>
        <position position="1"/>
    </location>
</feature>
<evidence type="ECO:0000256" key="2">
    <source>
        <dbReference type="SAM" id="SignalP"/>
    </source>
</evidence>
<organism evidence="3 4">
    <name type="scientific">Pristionchus entomophagus</name>
    <dbReference type="NCBI Taxonomy" id="358040"/>
    <lineage>
        <taxon>Eukaryota</taxon>
        <taxon>Metazoa</taxon>
        <taxon>Ecdysozoa</taxon>
        <taxon>Nematoda</taxon>
        <taxon>Chromadorea</taxon>
        <taxon>Rhabditida</taxon>
        <taxon>Rhabditina</taxon>
        <taxon>Diplogasteromorpha</taxon>
        <taxon>Diplogasteroidea</taxon>
        <taxon>Neodiplogasteridae</taxon>
        <taxon>Pristionchus</taxon>
    </lineage>
</organism>
<feature type="signal peptide" evidence="2">
    <location>
        <begin position="1"/>
        <end position="21"/>
    </location>
</feature>
<dbReference type="EMBL" id="BTSX01000006">
    <property type="protein sequence ID" value="GMT04471.1"/>
    <property type="molecule type" value="Genomic_DNA"/>
</dbReference>
<evidence type="ECO:0000313" key="3">
    <source>
        <dbReference type="EMBL" id="GMT04471.1"/>
    </source>
</evidence>
<comment type="caution">
    <text evidence="3">The sequence shown here is derived from an EMBL/GenBank/DDBJ whole genome shotgun (WGS) entry which is preliminary data.</text>
</comment>
<dbReference type="Proteomes" id="UP001432027">
    <property type="component" value="Unassembled WGS sequence"/>
</dbReference>
<reference evidence="3" key="1">
    <citation type="submission" date="2023-10" db="EMBL/GenBank/DDBJ databases">
        <title>Genome assembly of Pristionchus species.</title>
        <authorList>
            <person name="Yoshida K."/>
            <person name="Sommer R.J."/>
        </authorList>
    </citation>
    <scope>NUCLEOTIDE SEQUENCE</scope>
    <source>
        <strain evidence="3">RS0144</strain>
    </source>
</reference>
<feature type="chain" id="PRO_5043428266" evidence="2">
    <location>
        <begin position="22"/>
        <end position="296"/>
    </location>
</feature>
<proteinExistence type="predicted"/>
<accession>A0AAV5UC26</accession>
<dbReference type="AlphaFoldDB" id="A0AAV5UC26"/>
<name>A0AAV5UC26_9BILA</name>
<feature type="compositionally biased region" description="Basic and acidic residues" evidence="1">
    <location>
        <begin position="100"/>
        <end position="115"/>
    </location>
</feature>